<feature type="compositionally biased region" description="Polar residues" evidence="8">
    <location>
        <begin position="354"/>
        <end position="366"/>
    </location>
</feature>
<dbReference type="PANTHER" id="PTHR45646:SF11">
    <property type="entry name" value="SERINE_THREONINE-PROTEIN KINASE DOA"/>
    <property type="match status" value="1"/>
</dbReference>
<feature type="compositionally biased region" description="Basic residues" evidence="8">
    <location>
        <begin position="1080"/>
        <end position="1089"/>
    </location>
</feature>
<name>A0A4E0R9F1_FASHE</name>
<proteinExistence type="inferred from homology"/>
<feature type="region of interest" description="Disordered" evidence="8">
    <location>
        <begin position="2652"/>
        <end position="2672"/>
    </location>
</feature>
<protein>
    <submittedName>
        <fullName evidence="10">Dual specificity protein kinase CLK2</fullName>
    </submittedName>
</protein>
<keyword evidence="1" id="KW-0723">Serine/threonine-protein kinase</keyword>
<feature type="compositionally biased region" description="Acidic residues" evidence="8">
    <location>
        <begin position="465"/>
        <end position="521"/>
    </location>
</feature>
<feature type="compositionally biased region" description="Basic and acidic residues" evidence="8">
    <location>
        <begin position="251"/>
        <end position="264"/>
    </location>
</feature>
<feature type="compositionally biased region" description="Polar residues" evidence="8">
    <location>
        <begin position="109"/>
        <end position="121"/>
    </location>
</feature>
<feature type="compositionally biased region" description="Low complexity" evidence="8">
    <location>
        <begin position="720"/>
        <end position="731"/>
    </location>
</feature>
<dbReference type="InterPro" id="IPR017441">
    <property type="entry name" value="Protein_kinase_ATP_BS"/>
</dbReference>
<feature type="compositionally biased region" description="Polar residues" evidence="8">
    <location>
        <begin position="3019"/>
        <end position="3037"/>
    </location>
</feature>
<accession>A0A4E0R9F1</accession>
<feature type="compositionally biased region" description="Low complexity" evidence="8">
    <location>
        <begin position="3053"/>
        <end position="3069"/>
    </location>
</feature>
<feature type="region of interest" description="Disordered" evidence="8">
    <location>
        <begin position="1838"/>
        <end position="1874"/>
    </location>
</feature>
<feature type="compositionally biased region" description="Low complexity" evidence="8">
    <location>
        <begin position="1695"/>
        <end position="1705"/>
    </location>
</feature>
<feature type="compositionally biased region" description="Basic and acidic residues" evidence="8">
    <location>
        <begin position="977"/>
        <end position="998"/>
    </location>
</feature>
<dbReference type="PANTHER" id="PTHR45646">
    <property type="entry name" value="SERINE/THREONINE-PROTEIN KINASE DOA-RELATED"/>
    <property type="match status" value="1"/>
</dbReference>
<feature type="compositionally biased region" description="Polar residues" evidence="8">
    <location>
        <begin position="1181"/>
        <end position="1202"/>
    </location>
</feature>
<feature type="region of interest" description="Disordered" evidence="8">
    <location>
        <begin position="230"/>
        <end position="316"/>
    </location>
</feature>
<feature type="region of interest" description="Disordered" evidence="8">
    <location>
        <begin position="347"/>
        <end position="437"/>
    </location>
</feature>
<feature type="compositionally biased region" description="Polar residues" evidence="8">
    <location>
        <begin position="1842"/>
        <end position="1867"/>
    </location>
</feature>
<dbReference type="Pfam" id="PF00069">
    <property type="entry name" value="Pkinase"/>
    <property type="match status" value="1"/>
</dbReference>
<keyword evidence="2" id="KW-0808">Transferase</keyword>
<feature type="compositionally biased region" description="Low complexity" evidence="8">
    <location>
        <begin position="387"/>
        <end position="397"/>
    </location>
</feature>
<feature type="compositionally biased region" description="Basic residues" evidence="8">
    <location>
        <begin position="526"/>
        <end position="541"/>
    </location>
</feature>
<feature type="compositionally biased region" description="Basic and acidic residues" evidence="8">
    <location>
        <begin position="1229"/>
        <end position="1239"/>
    </location>
</feature>
<feature type="compositionally biased region" description="Polar residues" evidence="8">
    <location>
        <begin position="1529"/>
        <end position="1542"/>
    </location>
</feature>
<feature type="compositionally biased region" description="Basic and acidic residues" evidence="8">
    <location>
        <begin position="39"/>
        <end position="50"/>
    </location>
</feature>
<evidence type="ECO:0000256" key="3">
    <source>
        <dbReference type="ARBA" id="ARBA00022741"/>
    </source>
</evidence>
<evidence type="ECO:0000256" key="6">
    <source>
        <dbReference type="ARBA" id="ARBA00037966"/>
    </source>
</evidence>
<feature type="compositionally biased region" description="Low complexity" evidence="8">
    <location>
        <begin position="582"/>
        <end position="593"/>
    </location>
</feature>
<feature type="compositionally biased region" description="Polar residues" evidence="8">
    <location>
        <begin position="416"/>
        <end position="437"/>
    </location>
</feature>
<evidence type="ECO:0000256" key="5">
    <source>
        <dbReference type="ARBA" id="ARBA00022840"/>
    </source>
</evidence>
<keyword evidence="4 10" id="KW-0418">Kinase</keyword>
<feature type="compositionally biased region" description="Basic and acidic residues" evidence="8">
    <location>
        <begin position="1664"/>
        <end position="1682"/>
    </location>
</feature>
<dbReference type="GO" id="GO:0005634">
    <property type="term" value="C:nucleus"/>
    <property type="evidence" value="ECO:0007669"/>
    <property type="project" value="TreeGrafter"/>
</dbReference>
<feature type="compositionally biased region" description="Basic and acidic residues" evidence="8">
    <location>
        <begin position="566"/>
        <end position="577"/>
    </location>
</feature>
<feature type="compositionally biased region" description="Polar residues" evidence="8">
    <location>
        <begin position="1743"/>
        <end position="1769"/>
    </location>
</feature>
<feature type="compositionally biased region" description="Low complexity" evidence="8">
    <location>
        <begin position="1090"/>
        <end position="1101"/>
    </location>
</feature>
<evidence type="ECO:0000256" key="8">
    <source>
        <dbReference type="SAM" id="MobiDB-lite"/>
    </source>
</evidence>
<dbReference type="Gene3D" id="3.30.200.20">
    <property type="entry name" value="Phosphorylase Kinase, domain 1"/>
    <property type="match status" value="1"/>
</dbReference>
<feature type="compositionally biased region" description="Polar residues" evidence="8">
    <location>
        <begin position="374"/>
        <end position="386"/>
    </location>
</feature>
<feature type="compositionally biased region" description="Basic and acidic residues" evidence="8">
    <location>
        <begin position="1252"/>
        <end position="1266"/>
    </location>
</feature>
<dbReference type="SUPFAM" id="SSF56112">
    <property type="entry name" value="Protein kinase-like (PK-like)"/>
    <property type="match status" value="1"/>
</dbReference>
<gene>
    <name evidence="10" type="ORF">D915_004854</name>
</gene>
<feature type="compositionally biased region" description="Polar residues" evidence="8">
    <location>
        <begin position="1210"/>
        <end position="1225"/>
    </location>
</feature>
<evidence type="ECO:0000313" key="11">
    <source>
        <dbReference type="Proteomes" id="UP000230066"/>
    </source>
</evidence>
<dbReference type="GO" id="GO:0043484">
    <property type="term" value="P:regulation of RNA splicing"/>
    <property type="evidence" value="ECO:0007669"/>
    <property type="project" value="TreeGrafter"/>
</dbReference>
<dbReference type="GO" id="GO:0005524">
    <property type="term" value="F:ATP binding"/>
    <property type="evidence" value="ECO:0007669"/>
    <property type="project" value="UniProtKB-UniRule"/>
</dbReference>
<feature type="region of interest" description="Disordered" evidence="8">
    <location>
        <begin position="2164"/>
        <end position="2213"/>
    </location>
</feature>
<feature type="compositionally biased region" description="Polar residues" evidence="8">
    <location>
        <begin position="920"/>
        <end position="939"/>
    </location>
</feature>
<evidence type="ECO:0000256" key="1">
    <source>
        <dbReference type="ARBA" id="ARBA00022527"/>
    </source>
</evidence>
<evidence type="ECO:0000256" key="4">
    <source>
        <dbReference type="ARBA" id="ARBA00022777"/>
    </source>
</evidence>
<evidence type="ECO:0000256" key="2">
    <source>
        <dbReference type="ARBA" id="ARBA00022679"/>
    </source>
</evidence>
<feature type="compositionally biased region" description="Basic residues" evidence="8">
    <location>
        <begin position="270"/>
        <end position="286"/>
    </location>
</feature>
<evidence type="ECO:0000259" key="9">
    <source>
        <dbReference type="PROSITE" id="PS50011"/>
    </source>
</evidence>
<feature type="region of interest" description="Disordered" evidence="8">
    <location>
        <begin position="109"/>
        <end position="134"/>
    </location>
</feature>
<evidence type="ECO:0000256" key="7">
    <source>
        <dbReference type="PROSITE-ProRule" id="PRU10141"/>
    </source>
</evidence>
<comment type="similarity">
    <text evidence="6">Belongs to the protein kinase superfamily. CMGC Ser/Thr protein kinase family. Lammer subfamily.</text>
</comment>
<dbReference type="SMART" id="SM00220">
    <property type="entry name" value="S_TKc"/>
    <property type="match status" value="1"/>
</dbReference>
<dbReference type="EMBL" id="JXXN02001709">
    <property type="protein sequence ID" value="THD24233.1"/>
    <property type="molecule type" value="Genomic_DNA"/>
</dbReference>
<feature type="domain" description="Protein kinase" evidence="9">
    <location>
        <begin position="2693"/>
        <end position="3007"/>
    </location>
</feature>
<organism evidence="10 11">
    <name type="scientific">Fasciola hepatica</name>
    <name type="common">Liver fluke</name>
    <dbReference type="NCBI Taxonomy" id="6192"/>
    <lineage>
        <taxon>Eukaryota</taxon>
        <taxon>Metazoa</taxon>
        <taxon>Spiralia</taxon>
        <taxon>Lophotrochozoa</taxon>
        <taxon>Platyhelminthes</taxon>
        <taxon>Trematoda</taxon>
        <taxon>Digenea</taxon>
        <taxon>Plagiorchiida</taxon>
        <taxon>Echinostomata</taxon>
        <taxon>Echinostomatoidea</taxon>
        <taxon>Fasciolidae</taxon>
        <taxon>Fasciola</taxon>
    </lineage>
</organism>
<feature type="binding site" evidence="7">
    <location>
        <position position="2722"/>
    </location>
    <ligand>
        <name>ATP</name>
        <dbReference type="ChEBI" id="CHEBI:30616"/>
    </ligand>
</feature>
<feature type="compositionally biased region" description="Polar residues" evidence="8">
    <location>
        <begin position="1132"/>
        <end position="1141"/>
    </location>
</feature>
<keyword evidence="11" id="KW-1185">Reference proteome</keyword>
<dbReference type="Proteomes" id="UP000230066">
    <property type="component" value="Unassembled WGS sequence"/>
</dbReference>
<dbReference type="PROSITE" id="PS50011">
    <property type="entry name" value="PROTEIN_KINASE_DOM"/>
    <property type="match status" value="1"/>
</dbReference>
<feature type="compositionally biased region" description="Polar residues" evidence="8">
    <location>
        <begin position="2652"/>
        <end position="2662"/>
    </location>
</feature>
<dbReference type="InterPro" id="IPR000719">
    <property type="entry name" value="Prot_kinase_dom"/>
</dbReference>
<reference evidence="10" key="1">
    <citation type="submission" date="2019-03" db="EMBL/GenBank/DDBJ databases">
        <title>Improved annotation for the trematode Fasciola hepatica.</title>
        <authorList>
            <person name="Choi Y.-J."/>
            <person name="Martin J."/>
            <person name="Mitreva M."/>
        </authorList>
    </citation>
    <scope>NUCLEOTIDE SEQUENCE [LARGE SCALE GENOMIC DNA]</scope>
</reference>
<feature type="compositionally biased region" description="Polar residues" evidence="8">
    <location>
        <begin position="296"/>
        <end position="316"/>
    </location>
</feature>
<feature type="compositionally biased region" description="Acidic residues" evidence="8">
    <location>
        <begin position="853"/>
        <end position="862"/>
    </location>
</feature>
<feature type="compositionally biased region" description="Low complexity" evidence="8">
    <location>
        <begin position="1041"/>
        <end position="1059"/>
    </location>
</feature>
<feature type="compositionally biased region" description="Low complexity" evidence="8">
    <location>
        <begin position="782"/>
        <end position="795"/>
    </location>
</feature>
<evidence type="ECO:0000313" key="10">
    <source>
        <dbReference type="EMBL" id="THD24233.1"/>
    </source>
</evidence>
<dbReference type="PROSITE" id="PS00108">
    <property type="entry name" value="PROTEIN_KINASE_ST"/>
    <property type="match status" value="1"/>
</dbReference>
<dbReference type="InterPro" id="IPR011009">
    <property type="entry name" value="Kinase-like_dom_sf"/>
</dbReference>
<feature type="compositionally biased region" description="Basic and acidic residues" evidence="8">
    <location>
        <begin position="1575"/>
        <end position="1598"/>
    </location>
</feature>
<dbReference type="CDD" id="cd14134">
    <property type="entry name" value="PKc_CLK"/>
    <property type="match status" value="1"/>
</dbReference>
<keyword evidence="5 7" id="KW-0067">ATP-binding</keyword>
<feature type="region of interest" description="Disordered" evidence="8">
    <location>
        <begin position="707"/>
        <end position="904"/>
    </location>
</feature>
<feature type="region of interest" description="Disordered" evidence="8">
    <location>
        <begin position="455"/>
        <end position="597"/>
    </location>
</feature>
<feature type="region of interest" description="Disordered" evidence="8">
    <location>
        <begin position="1476"/>
        <end position="1769"/>
    </location>
</feature>
<feature type="compositionally biased region" description="Basic and acidic residues" evidence="8">
    <location>
        <begin position="941"/>
        <end position="957"/>
    </location>
</feature>
<dbReference type="InterPro" id="IPR008271">
    <property type="entry name" value="Ser/Thr_kinase_AS"/>
</dbReference>
<dbReference type="PROSITE" id="PS00107">
    <property type="entry name" value="PROTEIN_KINASE_ATP"/>
    <property type="match status" value="1"/>
</dbReference>
<feature type="region of interest" description="Disordered" evidence="8">
    <location>
        <begin position="1"/>
        <end position="52"/>
    </location>
</feature>
<feature type="compositionally biased region" description="Polar residues" evidence="8">
    <location>
        <begin position="236"/>
        <end position="245"/>
    </location>
</feature>
<dbReference type="GO" id="GO:0004674">
    <property type="term" value="F:protein serine/threonine kinase activity"/>
    <property type="evidence" value="ECO:0007669"/>
    <property type="project" value="UniProtKB-KW"/>
</dbReference>
<comment type="caution">
    <text evidence="10">The sequence shown here is derived from an EMBL/GenBank/DDBJ whole genome shotgun (WGS) entry which is preliminary data.</text>
</comment>
<keyword evidence="3 7" id="KW-0547">Nucleotide-binding</keyword>
<feature type="region of interest" description="Disordered" evidence="8">
    <location>
        <begin position="919"/>
        <end position="1386"/>
    </location>
</feature>
<dbReference type="Gene3D" id="1.10.510.10">
    <property type="entry name" value="Transferase(Phosphotransferase) domain 1"/>
    <property type="match status" value="1"/>
</dbReference>
<sequence>MPYTGPEAHLAPSDARHKLQMRRRRQESGPNRRQLGDLMKTDSEGFERQFRGGAKRKFDMSSTWDRNKRSFPRHFDSSRRQERISPGPYSLETFPSIASAVIPRLSSRTNSPNIATGSSARLRSHHILRRGRNDSRAVQRDAFSPLTALDLSNPQHLLLCYNQLYQQYYKSYTAAASAAALSFSGGVCPNPDLMNAAAAAAAQASANVPPNLMSLPGVSTSSSLNFERGSRYSRLTPVSKSTSATTRHRHENLETRRRSNDRSDAGSSKQKIKTRSPRSHISRRSKPVATPKKSKLTTQRTGEPKNNSTGQASATGLRSRVVVNIYNHHHPSAVSRRHSTKTAAATIDVVDDTSPGTGASKINTPLKTRKRSGRISNTTSQTKTNISAESSLAESASTRSDESKPGTNEPPKSMKDSSNQNLSSSDAGNDVCTMSSIQTPKTTGASFLIEGNAMRDQTVASDGTESTEEGEAKDDDDDEDEDGDEAETEDEDEETVDDGEGEQAAESEGEALGDEDEDEEAEPSRKASRKGNQRGTMKRSKNLNVKNRDEGSDENASCSEDSQTDTTHHSSSKEQSHRSALRSRGSAARSLTRSNRRVEVVPSDPLLLNVVSGFKVGDRNALLPTPFGGFAPPQSALYNTSTTPFWPNYPSNMLETAAMLSTLCPDLLTALNSRTQGALDLNQIPSGASQLRHLQEQLRQLNPALGDEFGRLTGTRPDASCSSGRSHSPDSSSHRKSCSHRSGGPKQVNSRRPSESTTVKTSPPWSRKMPSDKSSDSRVPATRSRSSSLSITQSTQREEPCKRSASASLPHTEGAFHVTNDNSPVSEDVHSVLEEESGTLVEEDHRSTGDTLAGDDDDDDDAAQTADPSDIDDDLSPRVPRGPRTPSSPPISSPDEADVKNISSTLSLGHLELARPSARPYTTTMCSNARRSGSMCTESVESDRTRDRRSEKDDKILQSRARRRSFVRNDSPQQQRRTRDATRSKPTKKERMDSREESYCSSSGDTKTRALPAAYANPHRLRRNSTTPPSPIPPRDDDVASSDSSSSSTTSSSSSSSDSSRCKDNRSSTESSDGSERIRKLSGSRRTSRPVRPSSKPSSIRVQPVVKPPSGQLEDLSSDEELLRDGPRKSGSRLNRSGSSFEQDHEKSRRRYRRRPSYQEGLGDYLSDESPSSTRSEHAAVSQTESSVSRSTGRCKSAGSVSDDSRAADSIQTESRNGSHDSTAVTDRPVSHSHNDHSSKRVLPKNTNRTARRVENSGMDRVEDQLSQRSPQKRRQNQQKPSSRRPAGAQSSLEWDQNDSHARAKRPCLLPLGNNCMARPAVRHPESRRTPRRRRSPSCDVSWQGRAVSPSSHRGRMQTRPSGRGARMPASNRAELLQSGARQRRDADLLRRQEEYFNPIRSHFTDNRRSPIDQMVNRGPRRLYHTGQVGLNVRNIRTPYASNLRGRSPLQGKRTFSRQFGPFLELRNRQRTNRNKVPDIVWEPGPKQFLRTDQSRDSDRRRSRSLHGRPAGGVSTSNKGRLRGPYSRSPGSRTHSFRNCQSGVDHAQRQGPGCRSGSNSSSIRPKESPAFSSRGRLERSDNSKMDRTRRTWLSRDKTGPYQSETPADTRRWTDGSSGLPAHTDTSGMVRGTSGRRPLKLSQRNRDTHPTTSKLLQTRSRRDVRRREISVIQCEKHEERLHASADAPSRSAGADSRSLTRSRSSTHPASFKREPVVDSTGVNSKRGERSQLSPVASGRRPLENKTSTPARPSAGQPSSPTPSTCFSHPTASNASLTAGTALSSCSGAQPVVSQFKTSHTAAPNPPGHYQCLPASVQDPFSSVIARQIVATASVESSYPACLTNPSRPQSGRSPNTVHSFRGTTTSTPLVDPYSPRLVIRSQPSSQLKPSTSASEVQLPTKPKCYRSTSLLNPSARVSSFPGHISPYNSAYLCENPTSPRSKPAVQPLVLQVPLRRTIRHSSWGLLNQIPPSLYVVAHQTEPYSVTQLSYCLKLQSLNHCNLQCSTPEHPANVVSFSYLSPPHTFPDSSTSAYRDSSLSVSPISSSLSQSVYSIESIISDAARESDKYESLQDRAEPLVFCGGRIIPTAIFPYPGPQVSQVVCSPGLREVTETSSNSTPFVIEPVSPANLEPAGYMPDPRIMSTSALPPRIPGQPAATANTVVRPTAPHMGSTSDASARVRRLDSVASRESSYSPPADRKGASTRRPNKAPVGVEPDEINAALLRKLEHAALTAATSNYGIESGYLDNDVFDSGDEDRDHDDDDIVLLLAKSSTRLPAQNSTDLIANDHLPSSSSSAYQTPAQQLLRLLTSGSHVIALKPIKTAVPPGRKLVNSVAVQTDHLPVLCPNCGAEPRFVQTKPTHASKPHTQSRKLESTKCALYTGVMEVLPGVIPLSRGISLRRPRASQTTVPGAPTVQTTMRFRWPADGEIVDCVETLPDGPLPVCLLPVVCDAITASSPRFIKTVARSEGPCVSQVVICGPLAARPPDIPWKSLKSTHVPSKLNGVTPIAPKLTTADTTEKREQINVPTTNLDEESDDESDGRRLRRHLRRTQKTQEINTAMVAAAIRQNELEGMTEMQPGSIPTANEHTQSVMNGTTVTTGTVGPDAIAKSVVTDGTKPDQIEPEPSSARIDEVRRRAKRWIAQRKISMQENAGASQLGSEQLNDDSREGSDVVDDADGHLIYSIGQFLLGRYEILKTLGEGTFGKVVDCKDHVHNRRIALKIIKNVDKYREAAMLEINVLNFLTERGANIDHLCVTLLDWFDYHGHICLAFDILGLSVFDFLKENNYVGYPMEHVRHISYQLCHAVRFLHDNQLTHTDLKPENILFVDSDYISVHNRKKRRHEHMVKCSDIRLIDFGSATFDNDHHSTIVSTRHYRAPEVILELGWSQPCDVWSIGCIMFELYTGYTLFQTHDNREHLAMMERTLGHIPYRMTRKSRTGFFYHGRLDWDFYNQEGRYVRENCRPLLRYCKDESQDTLDLFDLMAKMLEYDPTDRIPLSAALTHPFFLHLPSHQRLTYKPSSTLELPSSTRGSQNGATERRSGARRHGDRTDGSSSASSTGSADGTSRTNIVSTTATR</sequence>
<feature type="compositionally biased region" description="Polar residues" evidence="8">
    <location>
        <begin position="747"/>
        <end position="764"/>
    </location>
</feature>
<feature type="region of interest" description="Disordered" evidence="8">
    <location>
        <begin position="3019"/>
        <end position="3078"/>
    </location>
</feature>
<dbReference type="InterPro" id="IPR051175">
    <property type="entry name" value="CLK_kinases"/>
</dbReference>